<reference evidence="5 6" key="1">
    <citation type="journal article" date="2019" name="Nat. Ecol. Evol.">
        <title>Megaphylogeny resolves global patterns of mushroom evolution.</title>
        <authorList>
            <person name="Varga T."/>
            <person name="Krizsan K."/>
            <person name="Foldi C."/>
            <person name="Dima B."/>
            <person name="Sanchez-Garcia M."/>
            <person name="Sanchez-Ramirez S."/>
            <person name="Szollosi G.J."/>
            <person name="Szarkandi J.G."/>
            <person name="Papp V."/>
            <person name="Albert L."/>
            <person name="Andreopoulos W."/>
            <person name="Angelini C."/>
            <person name="Antonin V."/>
            <person name="Barry K.W."/>
            <person name="Bougher N.L."/>
            <person name="Buchanan P."/>
            <person name="Buyck B."/>
            <person name="Bense V."/>
            <person name="Catcheside P."/>
            <person name="Chovatia M."/>
            <person name="Cooper J."/>
            <person name="Damon W."/>
            <person name="Desjardin D."/>
            <person name="Finy P."/>
            <person name="Geml J."/>
            <person name="Haridas S."/>
            <person name="Hughes K."/>
            <person name="Justo A."/>
            <person name="Karasinski D."/>
            <person name="Kautmanova I."/>
            <person name="Kiss B."/>
            <person name="Kocsube S."/>
            <person name="Kotiranta H."/>
            <person name="LaButti K.M."/>
            <person name="Lechner B.E."/>
            <person name="Liimatainen K."/>
            <person name="Lipzen A."/>
            <person name="Lukacs Z."/>
            <person name="Mihaltcheva S."/>
            <person name="Morgado L.N."/>
            <person name="Niskanen T."/>
            <person name="Noordeloos M.E."/>
            <person name="Ohm R.A."/>
            <person name="Ortiz-Santana B."/>
            <person name="Ovrebo C."/>
            <person name="Racz N."/>
            <person name="Riley R."/>
            <person name="Savchenko A."/>
            <person name="Shiryaev A."/>
            <person name="Soop K."/>
            <person name="Spirin V."/>
            <person name="Szebenyi C."/>
            <person name="Tomsovsky M."/>
            <person name="Tulloss R.E."/>
            <person name="Uehling J."/>
            <person name="Grigoriev I.V."/>
            <person name="Vagvolgyi C."/>
            <person name="Papp T."/>
            <person name="Martin F.M."/>
            <person name="Miettinen O."/>
            <person name="Hibbett D.S."/>
            <person name="Nagy L.G."/>
        </authorList>
    </citation>
    <scope>NUCLEOTIDE SEQUENCE [LARGE SCALE GENOMIC DNA]</scope>
    <source>
        <strain evidence="5 6">OMC1185</strain>
    </source>
</reference>
<evidence type="ECO:0000313" key="6">
    <source>
        <dbReference type="Proteomes" id="UP000305948"/>
    </source>
</evidence>
<evidence type="ECO:0000256" key="4">
    <source>
        <dbReference type="RuleBase" id="RU000363"/>
    </source>
</evidence>
<dbReference type="PANTHER" id="PTHR43618:SF4">
    <property type="entry name" value="SHORT CHAIN DEHYDROGENASE_REDUCTASE FAMILY (AFU_ORTHOLOGUE AFUA_7G04540)"/>
    <property type="match status" value="1"/>
</dbReference>
<dbReference type="InterPro" id="IPR002347">
    <property type="entry name" value="SDR_fam"/>
</dbReference>
<sequence length="294" mass="31158">MANLRLRDLTVLKGQVALVTGAGTGIGRMIARGLAANGARVYITGRRLNVLREAAEEGAREGLDLIPIQMDVSNKEGVEKAVKVLREKEGKLHILVNNAGGAGPHAGFTGDPSAPERKDTETFGRALFDFQTFEDWNNVFQLNVSALFFCTVAFMGLLQEGAKDLGEGETSSVINISSAIAIGHVSLGRFAYASSKAAVNHLTRMMATDFALQKVPIRVNAIAPGIFNSQLVESSGIPEFMAASKIVPGTISPAPTKRPGRSVRLTTTLSLVATAGYINGQIVVVDGGYHLVNP</sequence>
<dbReference type="OrthoDB" id="3819888at2759"/>
<gene>
    <name evidence="5" type="ORF">OE88DRAFT_1637512</name>
</gene>
<dbReference type="PANTHER" id="PTHR43618">
    <property type="entry name" value="7-ALPHA-HYDROXYSTEROID DEHYDROGENASE"/>
    <property type="match status" value="1"/>
</dbReference>
<proteinExistence type="inferred from homology"/>
<evidence type="ECO:0000256" key="1">
    <source>
        <dbReference type="ARBA" id="ARBA00006484"/>
    </source>
</evidence>
<dbReference type="AlphaFoldDB" id="A0A5C3MPQ8"/>
<dbReference type="PRINTS" id="PR00080">
    <property type="entry name" value="SDRFAMILY"/>
</dbReference>
<dbReference type="GO" id="GO:0016491">
    <property type="term" value="F:oxidoreductase activity"/>
    <property type="evidence" value="ECO:0007669"/>
    <property type="project" value="UniProtKB-KW"/>
</dbReference>
<dbReference type="PRINTS" id="PR00081">
    <property type="entry name" value="GDHRDH"/>
</dbReference>
<keyword evidence="2" id="KW-0521">NADP</keyword>
<keyword evidence="3" id="KW-0560">Oxidoreductase</keyword>
<keyword evidence="6" id="KW-1185">Reference proteome</keyword>
<dbReference type="InterPro" id="IPR036291">
    <property type="entry name" value="NAD(P)-bd_dom_sf"/>
</dbReference>
<comment type="similarity">
    <text evidence="1 4">Belongs to the short-chain dehydrogenases/reductases (SDR) family.</text>
</comment>
<dbReference type="Proteomes" id="UP000305948">
    <property type="component" value="Unassembled WGS sequence"/>
</dbReference>
<dbReference type="STRING" id="5364.A0A5C3MPQ8"/>
<dbReference type="PROSITE" id="PS00061">
    <property type="entry name" value="ADH_SHORT"/>
    <property type="match status" value="1"/>
</dbReference>
<name>A0A5C3MPQ8_9AGAM</name>
<evidence type="ECO:0000313" key="5">
    <source>
        <dbReference type="EMBL" id="TFK46867.1"/>
    </source>
</evidence>
<evidence type="ECO:0000256" key="2">
    <source>
        <dbReference type="ARBA" id="ARBA00022857"/>
    </source>
</evidence>
<accession>A0A5C3MPQ8</accession>
<protein>
    <submittedName>
        <fullName evidence="5">Short-chain dehydrogenase</fullName>
    </submittedName>
</protein>
<dbReference type="InterPro" id="IPR052178">
    <property type="entry name" value="Sec_Metab_Biosynth_SDR"/>
</dbReference>
<dbReference type="SUPFAM" id="SSF51735">
    <property type="entry name" value="NAD(P)-binding Rossmann-fold domains"/>
    <property type="match status" value="1"/>
</dbReference>
<dbReference type="Gene3D" id="3.40.50.720">
    <property type="entry name" value="NAD(P)-binding Rossmann-like Domain"/>
    <property type="match status" value="1"/>
</dbReference>
<dbReference type="Pfam" id="PF00106">
    <property type="entry name" value="adh_short"/>
    <property type="match status" value="1"/>
</dbReference>
<dbReference type="InterPro" id="IPR020904">
    <property type="entry name" value="Sc_DH/Rdtase_CS"/>
</dbReference>
<organism evidence="5 6">
    <name type="scientific">Heliocybe sulcata</name>
    <dbReference type="NCBI Taxonomy" id="5364"/>
    <lineage>
        <taxon>Eukaryota</taxon>
        <taxon>Fungi</taxon>
        <taxon>Dikarya</taxon>
        <taxon>Basidiomycota</taxon>
        <taxon>Agaricomycotina</taxon>
        <taxon>Agaricomycetes</taxon>
        <taxon>Gloeophyllales</taxon>
        <taxon>Gloeophyllaceae</taxon>
        <taxon>Heliocybe</taxon>
    </lineage>
</organism>
<evidence type="ECO:0000256" key="3">
    <source>
        <dbReference type="ARBA" id="ARBA00023002"/>
    </source>
</evidence>
<dbReference type="EMBL" id="ML213527">
    <property type="protein sequence ID" value="TFK46867.1"/>
    <property type="molecule type" value="Genomic_DNA"/>
</dbReference>